<reference evidence="4" key="1">
    <citation type="submission" date="2021-01" db="EMBL/GenBank/DDBJ databases">
        <title>Whole genome shotgun sequence of Virgisporangium aliadipatigenens NBRC 105644.</title>
        <authorList>
            <person name="Komaki H."/>
            <person name="Tamura T."/>
        </authorList>
    </citation>
    <scope>NUCLEOTIDE SEQUENCE</scope>
    <source>
        <strain evidence="4">NBRC 105644</strain>
    </source>
</reference>
<gene>
    <name evidence="4" type="ORF">Val02_22530</name>
</gene>
<protein>
    <submittedName>
        <fullName evidence="4">Dihydroflavonol-4-reductase</fullName>
    </submittedName>
</protein>
<dbReference type="InterPro" id="IPR036291">
    <property type="entry name" value="NAD(P)-bd_dom_sf"/>
</dbReference>
<comment type="caution">
    <text evidence="4">The sequence shown here is derived from an EMBL/GenBank/DDBJ whole genome shotgun (WGS) entry which is preliminary data.</text>
</comment>
<comment type="similarity">
    <text evidence="2">Belongs to the NAD(P)-dependent epimerase/dehydratase family. Dihydroflavonol-4-reductase subfamily.</text>
</comment>
<dbReference type="Pfam" id="PF01370">
    <property type="entry name" value="Epimerase"/>
    <property type="match status" value="1"/>
</dbReference>
<organism evidence="4 5">
    <name type="scientific">Virgisporangium aliadipatigenens</name>
    <dbReference type="NCBI Taxonomy" id="741659"/>
    <lineage>
        <taxon>Bacteria</taxon>
        <taxon>Bacillati</taxon>
        <taxon>Actinomycetota</taxon>
        <taxon>Actinomycetes</taxon>
        <taxon>Micromonosporales</taxon>
        <taxon>Micromonosporaceae</taxon>
        <taxon>Virgisporangium</taxon>
    </lineage>
</organism>
<keyword evidence="1" id="KW-0560">Oxidoreductase</keyword>
<dbReference type="SUPFAM" id="SSF51735">
    <property type="entry name" value="NAD(P)-binding Rossmann-fold domains"/>
    <property type="match status" value="1"/>
</dbReference>
<evidence type="ECO:0000256" key="1">
    <source>
        <dbReference type="ARBA" id="ARBA00023002"/>
    </source>
</evidence>
<dbReference type="PANTHER" id="PTHR10366">
    <property type="entry name" value="NAD DEPENDENT EPIMERASE/DEHYDRATASE"/>
    <property type="match status" value="1"/>
</dbReference>
<dbReference type="GO" id="GO:0016616">
    <property type="term" value="F:oxidoreductase activity, acting on the CH-OH group of donors, NAD or NADP as acceptor"/>
    <property type="evidence" value="ECO:0007669"/>
    <property type="project" value="TreeGrafter"/>
</dbReference>
<dbReference type="PANTHER" id="PTHR10366:SF564">
    <property type="entry name" value="STEROL-4-ALPHA-CARBOXYLATE 3-DEHYDROGENASE, DECARBOXYLATING"/>
    <property type="match status" value="1"/>
</dbReference>
<dbReference type="Proteomes" id="UP000619260">
    <property type="component" value="Unassembled WGS sequence"/>
</dbReference>
<dbReference type="InterPro" id="IPR050425">
    <property type="entry name" value="NAD(P)_dehydrat-like"/>
</dbReference>
<evidence type="ECO:0000313" key="4">
    <source>
        <dbReference type="EMBL" id="GIJ45367.1"/>
    </source>
</evidence>
<feature type="domain" description="NAD-dependent epimerase/dehydratase" evidence="3">
    <location>
        <begin position="5"/>
        <end position="232"/>
    </location>
</feature>
<sequence>MTERVLVTGGSGFLAGWCVSALLDRGYEVRTTVRDPGRAPAGTEAVVADLMRDDGWAAAAEGCDYVLHVASPVLTGDTDPTDPHALVGPAREGTLRVLRAAVAAKVRRVVVTSSAAAASAHSSTPDAVTDETLWTDPDDPVLTPYRRAKPIAERAAWDFIAEHGGATELSTVLPGWVLGPVQGPLANLGSLRLVDDLLAGRMPGLPRVGVEVVDVRDIADLHVRAMTDPAAAGERFLGTGPFLWMAEIAEILRERLGEDAARVPTQPLPDEVIRHAATTDPDLGTLIATLGHKRIRSSAKAHRLLGWTTRPAPDAVEASARTLLQSVHR</sequence>
<dbReference type="RefSeq" id="WP_203898923.1">
    <property type="nucleotide sequence ID" value="NZ_BOPF01000007.1"/>
</dbReference>
<name>A0A8J3YJD3_9ACTN</name>
<evidence type="ECO:0000313" key="5">
    <source>
        <dbReference type="Proteomes" id="UP000619260"/>
    </source>
</evidence>
<evidence type="ECO:0000259" key="3">
    <source>
        <dbReference type="Pfam" id="PF01370"/>
    </source>
</evidence>
<keyword evidence="5" id="KW-1185">Reference proteome</keyword>
<proteinExistence type="inferred from homology"/>
<dbReference type="AlphaFoldDB" id="A0A8J3YJD3"/>
<dbReference type="InterPro" id="IPR001509">
    <property type="entry name" value="Epimerase_deHydtase"/>
</dbReference>
<dbReference type="EMBL" id="BOPF01000007">
    <property type="protein sequence ID" value="GIJ45367.1"/>
    <property type="molecule type" value="Genomic_DNA"/>
</dbReference>
<dbReference type="Gene3D" id="3.40.50.720">
    <property type="entry name" value="NAD(P)-binding Rossmann-like Domain"/>
    <property type="match status" value="1"/>
</dbReference>
<evidence type="ECO:0000256" key="2">
    <source>
        <dbReference type="ARBA" id="ARBA00023445"/>
    </source>
</evidence>
<accession>A0A8J3YJD3</accession>